<evidence type="ECO:0000313" key="5">
    <source>
        <dbReference type="Proteomes" id="UP000095751"/>
    </source>
</evidence>
<dbReference type="PANTHER" id="PTHR43619">
    <property type="entry name" value="S-ADENOSYL-L-METHIONINE-DEPENDENT METHYLTRANSFERASE YKTD-RELATED"/>
    <property type="match status" value="1"/>
</dbReference>
<protein>
    <recommendedName>
        <fullName evidence="6">S-adenosyl-L-methionine-dependent methyltransferase</fullName>
    </recommendedName>
</protein>
<dbReference type="Pfam" id="PF04072">
    <property type="entry name" value="LCM"/>
    <property type="match status" value="1"/>
</dbReference>
<evidence type="ECO:0000256" key="1">
    <source>
        <dbReference type="ARBA" id="ARBA00022603"/>
    </source>
</evidence>
<evidence type="ECO:0000256" key="2">
    <source>
        <dbReference type="ARBA" id="ARBA00022679"/>
    </source>
</evidence>
<evidence type="ECO:0000256" key="3">
    <source>
        <dbReference type="SAM" id="SignalP"/>
    </source>
</evidence>
<organism evidence="4 5">
    <name type="scientific">Fragilariopsis cylindrus CCMP1102</name>
    <dbReference type="NCBI Taxonomy" id="635003"/>
    <lineage>
        <taxon>Eukaryota</taxon>
        <taxon>Sar</taxon>
        <taxon>Stramenopiles</taxon>
        <taxon>Ochrophyta</taxon>
        <taxon>Bacillariophyta</taxon>
        <taxon>Bacillariophyceae</taxon>
        <taxon>Bacillariophycidae</taxon>
        <taxon>Bacillariales</taxon>
        <taxon>Bacillariaceae</taxon>
        <taxon>Fragilariopsis</taxon>
    </lineage>
</organism>
<dbReference type="EMBL" id="KV784359">
    <property type="protein sequence ID" value="OEU15909.1"/>
    <property type="molecule type" value="Genomic_DNA"/>
</dbReference>
<dbReference type="GO" id="GO:0032259">
    <property type="term" value="P:methylation"/>
    <property type="evidence" value="ECO:0007669"/>
    <property type="project" value="UniProtKB-KW"/>
</dbReference>
<evidence type="ECO:0008006" key="6">
    <source>
        <dbReference type="Google" id="ProtNLM"/>
    </source>
</evidence>
<dbReference type="PANTHER" id="PTHR43619:SF2">
    <property type="entry name" value="S-ADENOSYL-L-METHIONINE-DEPENDENT METHYLTRANSFERASES SUPERFAMILY PROTEIN"/>
    <property type="match status" value="1"/>
</dbReference>
<evidence type="ECO:0000313" key="4">
    <source>
        <dbReference type="EMBL" id="OEU15909.1"/>
    </source>
</evidence>
<reference evidence="4 5" key="1">
    <citation type="submission" date="2016-09" db="EMBL/GenBank/DDBJ databases">
        <title>Extensive genetic diversity and differential bi-allelic expression allows diatom success in the polar Southern Ocean.</title>
        <authorList>
            <consortium name="DOE Joint Genome Institute"/>
            <person name="Mock T."/>
            <person name="Otillar R.P."/>
            <person name="Strauss J."/>
            <person name="Dupont C."/>
            <person name="Frickenhaus S."/>
            <person name="Maumus F."/>
            <person name="Mcmullan M."/>
            <person name="Sanges R."/>
            <person name="Schmutz J."/>
            <person name="Toseland A."/>
            <person name="Valas R."/>
            <person name="Veluchamy A."/>
            <person name="Ward B.J."/>
            <person name="Allen A."/>
            <person name="Barry K."/>
            <person name="Falciatore A."/>
            <person name="Ferrante M."/>
            <person name="Fortunato A.E."/>
            <person name="Gloeckner G."/>
            <person name="Gruber A."/>
            <person name="Hipkin R."/>
            <person name="Janech M."/>
            <person name="Kroth P."/>
            <person name="Leese F."/>
            <person name="Lindquist E."/>
            <person name="Lyon B.R."/>
            <person name="Martin J."/>
            <person name="Mayer C."/>
            <person name="Parker M."/>
            <person name="Quesneville H."/>
            <person name="Raymond J."/>
            <person name="Uhlig C."/>
            <person name="Valentin K.U."/>
            <person name="Worden A.Z."/>
            <person name="Armbrust E.V."/>
            <person name="Bowler C."/>
            <person name="Green B."/>
            <person name="Moulton V."/>
            <person name="Van Oosterhout C."/>
            <person name="Grigoriev I."/>
        </authorList>
    </citation>
    <scope>NUCLEOTIDE SEQUENCE [LARGE SCALE GENOMIC DNA]</scope>
    <source>
        <strain evidence="4 5">CCMP1102</strain>
    </source>
</reference>
<feature type="signal peptide" evidence="3">
    <location>
        <begin position="1"/>
        <end position="19"/>
    </location>
</feature>
<dbReference type="Gene3D" id="3.40.50.150">
    <property type="entry name" value="Vaccinia Virus protein VP39"/>
    <property type="match status" value="1"/>
</dbReference>
<dbReference type="InterPro" id="IPR007213">
    <property type="entry name" value="Ppm1/Ppm2/Tcmp"/>
</dbReference>
<dbReference type="KEGG" id="fcy:FRACYDRAFT_240604"/>
<dbReference type="GO" id="GO:0008168">
    <property type="term" value="F:methyltransferase activity"/>
    <property type="evidence" value="ECO:0007669"/>
    <property type="project" value="UniProtKB-KW"/>
</dbReference>
<dbReference type="InterPro" id="IPR029063">
    <property type="entry name" value="SAM-dependent_MTases_sf"/>
</dbReference>
<keyword evidence="1" id="KW-0489">Methyltransferase</keyword>
<dbReference type="AlphaFoldDB" id="A0A1E7FCN3"/>
<dbReference type="InParanoid" id="A0A1E7FCN3"/>
<dbReference type="SUPFAM" id="SSF53335">
    <property type="entry name" value="S-adenosyl-L-methionine-dependent methyltransferases"/>
    <property type="match status" value="1"/>
</dbReference>
<keyword evidence="2" id="KW-0808">Transferase</keyword>
<proteinExistence type="predicted"/>
<accession>A0A1E7FCN3</accession>
<feature type="chain" id="PRO_5009192938" description="S-adenosyl-L-methionine-dependent methyltransferase" evidence="3">
    <location>
        <begin position="20"/>
        <end position="357"/>
    </location>
</feature>
<sequence length="357" mass="40203">MKFTLIAILVVAIISVAAGNDVPNFSYATSVAATRALESSSPGNPYHEPLAALFAGDEALEKKRLQMSASNKTACRNEMYKQQVLRKGGVVDPENLVRLPLDLISGDVVKALEEAGWDPTAPTLYILEGLVYHFSTEKVVALLKSIPCVPRSRIVVSVVERSLQRAFARYGIDAWSTNYELLRSAGALRLKNYKLRQTFSTSLPNQFGLGVIVMGKKRGTCLSEKEKQVRVEEEKIFDNLKNPPVLLEGVMDLLGNEHKTDELVEQRILETNKQRVNDKKEWDHLERAAMNLDLIVKKTRKRGDHLQFSGAIFDLPQQIYKHLDRRREKILSTICFLDSRLVLPAQASLARYLKLED</sequence>
<dbReference type="Proteomes" id="UP000095751">
    <property type="component" value="Unassembled WGS sequence"/>
</dbReference>
<keyword evidence="5" id="KW-1185">Reference proteome</keyword>
<keyword evidence="3" id="KW-0732">Signal</keyword>
<name>A0A1E7FCN3_9STRA</name>
<gene>
    <name evidence="4" type="ORF">FRACYDRAFT_240604</name>
</gene>
<dbReference type="OrthoDB" id="434488at2759"/>